<proteinExistence type="predicted"/>
<dbReference type="STRING" id="1238424.J07HQW1_00058"/>
<dbReference type="HOGENOM" id="CLU_2660053_0_0_2"/>
<sequence length="76" mass="8662">TFTECMPDQRRERGVTERLGGAWIQTGGEDARPHLPARLVSGRVLLRDTAERVGEIDLCCICSRKCMRPEGHQYEF</sequence>
<reference evidence="1 2" key="1">
    <citation type="journal article" date="2013" name="PLoS ONE">
        <title>Assembly-driven community genomics of a hypersaline microbial ecosystem.</title>
        <authorList>
            <person name="Podell S."/>
            <person name="Ugalde J.A."/>
            <person name="Narasingarao P."/>
            <person name="Banfield J.F."/>
            <person name="Heidelberg K.B."/>
            <person name="Allen E.E."/>
        </authorList>
    </citation>
    <scope>NUCLEOTIDE SEQUENCE [LARGE SCALE GENOMIC DNA]</scope>
    <source>
        <strain evidence="2">J07HQW1</strain>
    </source>
</reference>
<name>U1N0P9_9EURY</name>
<gene>
    <name evidence="1" type="ORF">J07HQW1_00058</name>
</gene>
<evidence type="ECO:0000313" key="2">
    <source>
        <dbReference type="Proteomes" id="UP000030649"/>
    </source>
</evidence>
<dbReference type="Proteomes" id="UP000030649">
    <property type="component" value="Unassembled WGS sequence"/>
</dbReference>
<accession>U1N0P9</accession>
<organism evidence="1 2">
    <name type="scientific">Haloquadratum walsbyi J07HQW1</name>
    <dbReference type="NCBI Taxonomy" id="1238424"/>
    <lineage>
        <taxon>Archaea</taxon>
        <taxon>Methanobacteriati</taxon>
        <taxon>Methanobacteriota</taxon>
        <taxon>Stenosarchaea group</taxon>
        <taxon>Halobacteria</taxon>
        <taxon>Halobacteriales</taxon>
        <taxon>Haloferacaceae</taxon>
        <taxon>Haloquadratum</taxon>
    </lineage>
</organism>
<dbReference type="AlphaFoldDB" id="U1N0P9"/>
<feature type="non-terminal residue" evidence="1">
    <location>
        <position position="1"/>
    </location>
</feature>
<dbReference type="EMBL" id="KE356560">
    <property type="protein sequence ID" value="ERG90045.1"/>
    <property type="molecule type" value="Genomic_DNA"/>
</dbReference>
<evidence type="ECO:0000313" key="1">
    <source>
        <dbReference type="EMBL" id="ERG90045.1"/>
    </source>
</evidence>
<protein>
    <submittedName>
        <fullName evidence="1">Uncharacterized protein</fullName>
    </submittedName>
</protein>